<dbReference type="AlphaFoldDB" id="A0A0U1D4P1"/>
<keyword evidence="2" id="KW-1185">Reference proteome</keyword>
<dbReference type="EMBL" id="CTEC01000001">
    <property type="protein sequence ID" value="CQD08176.1"/>
    <property type="molecule type" value="Genomic_DNA"/>
</dbReference>
<gene>
    <name evidence="1" type="ORF">BN000_01658</name>
</gene>
<reference evidence="2" key="1">
    <citation type="submission" date="2015-03" db="EMBL/GenBank/DDBJ databases">
        <authorList>
            <person name="Urmite Genomes"/>
        </authorList>
    </citation>
    <scope>NUCLEOTIDE SEQUENCE [LARGE SCALE GENOMIC DNA]</scope>
    <source>
        <strain evidence="2">CSUR P1344</strain>
    </source>
</reference>
<name>A0A0U1D4P1_9MYCO</name>
<dbReference type="Proteomes" id="UP000199601">
    <property type="component" value="Unassembled WGS sequence"/>
</dbReference>
<dbReference type="OrthoDB" id="4732775at2"/>
<accession>A0A0U1D4P1</accession>
<evidence type="ECO:0000313" key="1">
    <source>
        <dbReference type="EMBL" id="CQD08176.1"/>
    </source>
</evidence>
<protein>
    <submittedName>
        <fullName evidence="1">Putative threonine efflux protein</fullName>
    </submittedName>
</protein>
<proteinExistence type="predicted"/>
<dbReference type="Pfam" id="PF11139">
    <property type="entry name" value="SfLAP"/>
    <property type="match status" value="1"/>
</dbReference>
<dbReference type="InterPro" id="IPR021315">
    <property type="entry name" value="Gap/Sap"/>
</dbReference>
<evidence type="ECO:0000313" key="2">
    <source>
        <dbReference type="Proteomes" id="UP000199601"/>
    </source>
</evidence>
<sequence>MSVVSGLVLAKLTAPALVVALSPIPIVVALVLLVHNDRPYSSSVAYLTGRLVSLTVLAAGFMQFPRVFDDLLGPAPAWADWVVMGAGVVLMSFGAWLWWRRAHGEAGPGWENSVGTITPSAAAAIGMLPMLANPKVLAASAAVGTEIATVRMTPVSSVLAVAYYAALASSTVAAPVLAYLVVGSRIDPQLERIRHWMQHQRRALAAAAAVLVGFAVLLYGLS</sequence>
<dbReference type="RefSeq" id="WP_158089949.1">
    <property type="nucleotide sequence ID" value="NZ_CP157315.1"/>
</dbReference>
<organism evidence="1 2">
    <name type="scientific">Mycobacterium europaeum</name>
    <dbReference type="NCBI Taxonomy" id="761804"/>
    <lineage>
        <taxon>Bacteria</taxon>
        <taxon>Bacillati</taxon>
        <taxon>Actinomycetota</taxon>
        <taxon>Actinomycetes</taxon>
        <taxon>Mycobacteriales</taxon>
        <taxon>Mycobacteriaceae</taxon>
        <taxon>Mycobacterium</taxon>
        <taxon>Mycobacterium simiae complex</taxon>
    </lineage>
</organism>